<evidence type="ECO:0000313" key="1">
    <source>
        <dbReference type="EMBL" id="GLK08661.1"/>
    </source>
</evidence>
<comment type="caution">
    <text evidence="1">The sequence shown here is derived from an EMBL/GenBank/DDBJ whole genome shotgun (WGS) entry which is preliminary data.</text>
</comment>
<dbReference type="PIRSF" id="PIRSF017393">
    <property type="entry name" value="MTase_SAV2177"/>
    <property type="match status" value="1"/>
</dbReference>
<dbReference type="InterPro" id="IPR029063">
    <property type="entry name" value="SAM-dependent_MTases_sf"/>
</dbReference>
<dbReference type="Pfam" id="PF04672">
    <property type="entry name" value="Methyltransf_19"/>
    <property type="match status" value="1"/>
</dbReference>
<organism evidence="1 2">
    <name type="scientific">Streptosporangium carneum</name>
    <dbReference type="NCBI Taxonomy" id="47481"/>
    <lineage>
        <taxon>Bacteria</taxon>
        <taxon>Bacillati</taxon>
        <taxon>Actinomycetota</taxon>
        <taxon>Actinomycetes</taxon>
        <taxon>Streptosporangiales</taxon>
        <taxon>Streptosporangiaceae</taxon>
        <taxon>Streptosporangium</taxon>
    </lineage>
</organism>
<dbReference type="Gene3D" id="3.40.50.150">
    <property type="entry name" value="Vaccinia Virus protein VP39"/>
    <property type="match status" value="1"/>
</dbReference>
<dbReference type="EMBL" id="BSEV01000003">
    <property type="protein sequence ID" value="GLK08661.1"/>
    <property type="molecule type" value="Genomic_DNA"/>
</dbReference>
<evidence type="ECO:0000313" key="2">
    <source>
        <dbReference type="Proteomes" id="UP001143474"/>
    </source>
</evidence>
<protein>
    <recommendedName>
        <fullName evidence="3">SAM-dependent methyltransferase</fullName>
    </recommendedName>
</protein>
<reference evidence="1" key="2">
    <citation type="submission" date="2023-01" db="EMBL/GenBank/DDBJ databases">
        <authorList>
            <person name="Sun Q."/>
            <person name="Evtushenko L."/>
        </authorList>
    </citation>
    <scope>NUCLEOTIDE SEQUENCE</scope>
    <source>
        <strain evidence="1">VKM Ac-2007</strain>
    </source>
</reference>
<accession>A0A9W6HZH4</accession>
<dbReference type="InterPro" id="IPR006764">
    <property type="entry name" value="SAM_dep_MeTrfase_SAV2177_type"/>
</dbReference>
<dbReference type="AlphaFoldDB" id="A0A9W6HZH4"/>
<dbReference type="Proteomes" id="UP001143474">
    <property type="component" value="Unassembled WGS sequence"/>
</dbReference>
<name>A0A9W6HZH4_9ACTN</name>
<keyword evidence="2" id="KW-1185">Reference proteome</keyword>
<sequence>MPNVARMYDYFLGGKDNFRIDRVCAERVREHAPEVFVMARENRAFLGRAVRYLADEAGVDQFLDIGAGLPTQENVHQVAQKINPEARTVYVDHDPVVLVHARALLATDDRTCVIRQDVRAPEKILTAVDALGLLDLSRPVAVLLVAVLHFVTDAEDPYGIVRTLLEAVPAGSHLVVSHVEHRPDLEEAAAQYRDANAPVTLRTADEIGRMFDGLALVDPGVVQVTDWRPDEPPYLGEHRRKWVCGGVGRKP</sequence>
<dbReference type="SUPFAM" id="SSF53335">
    <property type="entry name" value="S-adenosyl-L-methionine-dependent methyltransferases"/>
    <property type="match status" value="1"/>
</dbReference>
<reference evidence="1" key="1">
    <citation type="journal article" date="2014" name="Int. J. Syst. Evol. Microbiol.">
        <title>Complete genome sequence of Corynebacterium casei LMG S-19264T (=DSM 44701T), isolated from a smear-ripened cheese.</title>
        <authorList>
            <consortium name="US DOE Joint Genome Institute (JGI-PGF)"/>
            <person name="Walter F."/>
            <person name="Albersmeier A."/>
            <person name="Kalinowski J."/>
            <person name="Ruckert C."/>
        </authorList>
    </citation>
    <scope>NUCLEOTIDE SEQUENCE</scope>
    <source>
        <strain evidence="1">VKM Ac-2007</strain>
    </source>
</reference>
<gene>
    <name evidence="1" type="ORF">GCM10017600_20660</name>
</gene>
<proteinExistence type="predicted"/>
<evidence type="ECO:0008006" key="3">
    <source>
        <dbReference type="Google" id="ProtNLM"/>
    </source>
</evidence>